<protein>
    <recommendedName>
        <fullName evidence="4">PEP-CTERM protein-sorting domain-containing protein</fullName>
    </recommendedName>
</protein>
<comment type="caution">
    <text evidence="2">The sequence shown here is derived from an EMBL/GenBank/DDBJ whole genome shotgun (WGS) entry which is preliminary data.</text>
</comment>
<dbReference type="AlphaFoldDB" id="A0A934RGJ3"/>
<feature type="chain" id="PRO_5037897776" description="PEP-CTERM protein-sorting domain-containing protein" evidence="1">
    <location>
        <begin position="20"/>
        <end position="183"/>
    </location>
</feature>
<evidence type="ECO:0000313" key="3">
    <source>
        <dbReference type="Proteomes" id="UP000658278"/>
    </source>
</evidence>
<evidence type="ECO:0008006" key="4">
    <source>
        <dbReference type="Google" id="ProtNLM"/>
    </source>
</evidence>
<sequence length="183" mass="18274">MKRKLVALLGIAMIGSATATVTLQFNAAGFTGEGGELSGVTWGVIVDAAGDGLDNLGAIEGGWSLTNNALVGTSDDDFFFLGASATPGGGFVTQAAGVTDAPGNDFALIWFETSLSAGEATAPGLLYGTYTQANFVMPAAGSVTSFAPVAPGGNVDTAFTGIPEPSVALLGALGVLGLIRRRR</sequence>
<feature type="signal peptide" evidence="1">
    <location>
        <begin position="1"/>
        <end position="19"/>
    </location>
</feature>
<accession>A0A934RGJ3</accession>
<evidence type="ECO:0000256" key="1">
    <source>
        <dbReference type="SAM" id="SignalP"/>
    </source>
</evidence>
<reference evidence="2" key="1">
    <citation type="submission" date="2021-01" db="EMBL/GenBank/DDBJ databases">
        <title>Modified the classification status of verrucomicrobia.</title>
        <authorList>
            <person name="Feng X."/>
        </authorList>
    </citation>
    <scope>NUCLEOTIDE SEQUENCE</scope>
    <source>
        <strain evidence="2">KCTC 22201</strain>
    </source>
</reference>
<evidence type="ECO:0000313" key="2">
    <source>
        <dbReference type="EMBL" id="MBK1828126.1"/>
    </source>
</evidence>
<dbReference type="EMBL" id="JAENII010000011">
    <property type="protein sequence ID" value="MBK1828126.1"/>
    <property type="molecule type" value="Genomic_DNA"/>
</dbReference>
<keyword evidence="3" id="KW-1185">Reference proteome</keyword>
<keyword evidence="1" id="KW-0732">Signal</keyword>
<dbReference type="Proteomes" id="UP000658278">
    <property type="component" value="Unassembled WGS sequence"/>
</dbReference>
<organism evidence="2 3">
    <name type="scientific">Haloferula rosea</name>
    <dbReference type="NCBI Taxonomy" id="490093"/>
    <lineage>
        <taxon>Bacteria</taxon>
        <taxon>Pseudomonadati</taxon>
        <taxon>Verrucomicrobiota</taxon>
        <taxon>Verrucomicrobiia</taxon>
        <taxon>Verrucomicrobiales</taxon>
        <taxon>Verrucomicrobiaceae</taxon>
        <taxon>Haloferula</taxon>
    </lineage>
</organism>
<dbReference type="RefSeq" id="WP_200280888.1">
    <property type="nucleotide sequence ID" value="NZ_JAENII010000011.1"/>
</dbReference>
<gene>
    <name evidence="2" type="ORF">JIN81_13925</name>
</gene>
<name>A0A934RGJ3_9BACT</name>
<proteinExistence type="predicted"/>